<dbReference type="Proteomes" id="UP001595384">
    <property type="component" value="Unassembled WGS sequence"/>
</dbReference>
<dbReference type="EMBL" id="JBHRSE010000068">
    <property type="protein sequence ID" value="MFC3024351.1"/>
    <property type="molecule type" value="Genomic_DNA"/>
</dbReference>
<comment type="caution">
    <text evidence="2">The sequence shown here is derived from an EMBL/GenBank/DDBJ whole genome shotgun (WGS) entry which is preliminary data.</text>
</comment>
<evidence type="ECO:0000259" key="1">
    <source>
        <dbReference type="Pfam" id="PF02557"/>
    </source>
</evidence>
<protein>
    <submittedName>
        <fullName evidence="2">M15 family metallopeptidase</fullName>
    </submittedName>
</protein>
<dbReference type="SUPFAM" id="SSF55166">
    <property type="entry name" value="Hedgehog/DD-peptidase"/>
    <property type="match status" value="1"/>
</dbReference>
<feature type="domain" description="D-alanyl-D-alanine carboxypeptidase-like core" evidence="1">
    <location>
        <begin position="26"/>
        <end position="176"/>
    </location>
</feature>
<organism evidence="2 3">
    <name type="scientific">Vibrio zhugei</name>
    <dbReference type="NCBI Taxonomy" id="2479546"/>
    <lineage>
        <taxon>Bacteria</taxon>
        <taxon>Pseudomonadati</taxon>
        <taxon>Pseudomonadota</taxon>
        <taxon>Gammaproteobacteria</taxon>
        <taxon>Vibrionales</taxon>
        <taxon>Vibrionaceae</taxon>
        <taxon>Vibrio</taxon>
    </lineage>
</organism>
<keyword evidence="3" id="KW-1185">Reference proteome</keyword>
<dbReference type="CDD" id="cd14847">
    <property type="entry name" value="DD-carboxypeptidase_like"/>
    <property type="match status" value="1"/>
</dbReference>
<dbReference type="Gene3D" id="3.30.1380.10">
    <property type="match status" value="1"/>
</dbReference>
<dbReference type="InterPro" id="IPR003709">
    <property type="entry name" value="VanY-like_core_dom"/>
</dbReference>
<proteinExistence type="predicted"/>
<dbReference type="InterPro" id="IPR009045">
    <property type="entry name" value="Zn_M74/Hedgehog-like"/>
</dbReference>
<dbReference type="Pfam" id="PF02557">
    <property type="entry name" value="VanY"/>
    <property type="match status" value="1"/>
</dbReference>
<dbReference type="InterPro" id="IPR052179">
    <property type="entry name" value="DD-CPase-like"/>
</dbReference>
<dbReference type="PANTHER" id="PTHR34385:SF1">
    <property type="entry name" value="PEPTIDOGLYCAN L-ALANYL-D-GLUTAMATE ENDOPEPTIDASE CWLK"/>
    <property type="match status" value="1"/>
</dbReference>
<dbReference type="PANTHER" id="PTHR34385">
    <property type="entry name" value="D-ALANYL-D-ALANINE CARBOXYPEPTIDASE"/>
    <property type="match status" value="1"/>
</dbReference>
<evidence type="ECO:0000313" key="3">
    <source>
        <dbReference type="Proteomes" id="UP001595384"/>
    </source>
</evidence>
<evidence type="ECO:0000313" key="2">
    <source>
        <dbReference type="EMBL" id="MFC3024351.1"/>
    </source>
</evidence>
<reference evidence="3" key="1">
    <citation type="journal article" date="2019" name="Int. J. Syst. Evol. Microbiol.">
        <title>The Global Catalogue of Microorganisms (GCM) 10K type strain sequencing project: providing services to taxonomists for standard genome sequencing and annotation.</title>
        <authorList>
            <consortium name="The Broad Institute Genomics Platform"/>
            <consortium name="The Broad Institute Genome Sequencing Center for Infectious Disease"/>
            <person name="Wu L."/>
            <person name="Ma J."/>
        </authorList>
    </citation>
    <scope>NUCLEOTIDE SEQUENCE [LARGE SCALE GENOMIC DNA]</scope>
    <source>
        <strain evidence="3">KCTC 62784</strain>
    </source>
</reference>
<accession>A0ABV7CC77</accession>
<name>A0ABV7CC77_9VIBR</name>
<sequence>MTPQQLTGQTDEHLTCLMMGQKSFLVHPDVQNDLMGLSQAAVAAGFDFHIASGFRPFDRQCWIWNRKMSGEASIKDADNRPIDVSKLSEHEKVMAILRWSALPGASRHHWGTDFDVYAHNALPDATSLQLEPWEYLSGHQSGFYQWLSEHLESFGFYFPYQQGGSGVAFEPWHISHRATARRYLAQLTVPVLANQLKQSNILGQKSILASLPSIYNEYVINVSD</sequence>
<dbReference type="RefSeq" id="WP_123015616.1">
    <property type="nucleotide sequence ID" value="NZ_AP024911.1"/>
</dbReference>
<gene>
    <name evidence="2" type="ORF">ACFODT_11000</name>
</gene>